<sequence length="112" mass="12323">MPFSNNIPTVLATFEMNAPRVQQIYPGFNAAQVRTILCNLGIEPPARLPNSRSTWVCQFPNVKALILGCISVSVSHFDRVEGKPRYQVVVERFATPLPQEAAAPEALTVDLS</sequence>
<dbReference type="Proteomes" id="UP000249794">
    <property type="component" value="Unassembled WGS sequence"/>
</dbReference>
<proteinExistence type="predicted"/>
<comment type="caution">
    <text evidence="1">The sequence shown here is derived from an EMBL/GenBank/DDBJ whole genome shotgun (WGS) entry which is preliminary data.</text>
</comment>
<reference evidence="2" key="1">
    <citation type="submission" date="2018-04" db="EMBL/GenBank/DDBJ databases">
        <authorList>
            <person name="Cornet L."/>
        </authorList>
    </citation>
    <scope>NUCLEOTIDE SEQUENCE [LARGE SCALE GENOMIC DNA]</scope>
</reference>
<organism evidence="1 2">
    <name type="scientific">Phormidesmis priestleyi</name>
    <dbReference type="NCBI Taxonomy" id="268141"/>
    <lineage>
        <taxon>Bacteria</taxon>
        <taxon>Bacillati</taxon>
        <taxon>Cyanobacteriota</taxon>
        <taxon>Cyanophyceae</taxon>
        <taxon>Leptolyngbyales</taxon>
        <taxon>Leptolyngbyaceae</taxon>
        <taxon>Phormidesmis</taxon>
    </lineage>
</organism>
<protein>
    <submittedName>
        <fullName evidence="1">Uncharacterized protein</fullName>
    </submittedName>
</protein>
<reference evidence="1 2" key="2">
    <citation type="submission" date="2018-06" db="EMBL/GenBank/DDBJ databases">
        <title>Metagenomic assembly of (sub)arctic Cyanobacteria and their associated microbiome from non-axenic cultures.</title>
        <authorList>
            <person name="Baurain D."/>
        </authorList>
    </citation>
    <scope>NUCLEOTIDE SEQUENCE [LARGE SCALE GENOMIC DNA]</scope>
    <source>
        <strain evidence="1">ULC027bin1</strain>
    </source>
</reference>
<name>A0A2W4X510_9CYAN</name>
<evidence type="ECO:0000313" key="1">
    <source>
        <dbReference type="EMBL" id="PZO52314.1"/>
    </source>
</evidence>
<dbReference type="EMBL" id="QBMP01000150">
    <property type="protein sequence ID" value="PZO52314.1"/>
    <property type="molecule type" value="Genomic_DNA"/>
</dbReference>
<dbReference type="AlphaFoldDB" id="A0A2W4X510"/>
<accession>A0A2W4X510</accession>
<gene>
    <name evidence="1" type="ORF">DCF15_13930</name>
</gene>
<evidence type="ECO:0000313" key="2">
    <source>
        <dbReference type="Proteomes" id="UP000249794"/>
    </source>
</evidence>